<keyword evidence="3" id="KW-0813">Transport</keyword>
<dbReference type="Gene3D" id="1.20.58.1380">
    <property type="match status" value="1"/>
</dbReference>
<keyword evidence="4" id="KW-0509">mRNA transport</keyword>
<feature type="region of interest" description="Disordered" evidence="8">
    <location>
        <begin position="1122"/>
        <end position="1156"/>
    </location>
</feature>
<evidence type="ECO:0000256" key="6">
    <source>
        <dbReference type="ARBA" id="ARBA00023010"/>
    </source>
</evidence>
<evidence type="ECO:0000259" key="10">
    <source>
        <dbReference type="Pfam" id="PF08801"/>
    </source>
</evidence>
<accession>A0ABR3ZUE7</accession>
<feature type="region of interest" description="Disordered" evidence="8">
    <location>
        <begin position="71"/>
        <end position="124"/>
    </location>
</feature>
<feature type="domain" description="Nucleoporin Nup133/Nup155-like N-terminal" evidence="10">
    <location>
        <begin position="134"/>
        <end position="599"/>
    </location>
</feature>
<dbReference type="PANTHER" id="PTHR13405:SF11">
    <property type="entry name" value="NUCLEAR PORE COMPLEX PROTEIN NUP133"/>
    <property type="match status" value="1"/>
</dbReference>
<feature type="region of interest" description="Disordered" evidence="8">
    <location>
        <begin position="1"/>
        <end position="53"/>
    </location>
</feature>
<feature type="compositionally biased region" description="Polar residues" evidence="8">
    <location>
        <begin position="1122"/>
        <end position="1134"/>
    </location>
</feature>
<comment type="caution">
    <text evidence="11">The sequence shown here is derived from an EMBL/GenBank/DDBJ whole genome shotgun (WGS) entry which is preliminary data.</text>
</comment>
<dbReference type="InterPro" id="IPR015943">
    <property type="entry name" value="WD40/YVTN_repeat-like_dom_sf"/>
</dbReference>
<name>A0ABR3ZUE7_9PEZI</name>
<evidence type="ECO:0000259" key="9">
    <source>
        <dbReference type="Pfam" id="PF03177"/>
    </source>
</evidence>
<evidence type="ECO:0000313" key="11">
    <source>
        <dbReference type="EMBL" id="KAL1903283.1"/>
    </source>
</evidence>
<feature type="domain" description="Nucleoporin Nup133/Nup155-like C-terminal" evidence="9">
    <location>
        <begin position="710"/>
        <end position="1386"/>
    </location>
</feature>
<organism evidence="11 12">
    <name type="scientific">Sporothrix stenoceras</name>
    <dbReference type="NCBI Taxonomy" id="5173"/>
    <lineage>
        <taxon>Eukaryota</taxon>
        <taxon>Fungi</taxon>
        <taxon>Dikarya</taxon>
        <taxon>Ascomycota</taxon>
        <taxon>Pezizomycotina</taxon>
        <taxon>Sordariomycetes</taxon>
        <taxon>Sordariomycetidae</taxon>
        <taxon>Ophiostomatales</taxon>
        <taxon>Ophiostomataceae</taxon>
        <taxon>Sporothrix</taxon>
    </lineage>
</organism>
<evidence type="ECO:0000256" key="1">
    <source>
        <dbReference type="ARBA" id="ARBA00004259"/>
    </source>
</evidence>
<dbReference type="InterPro" id="IPR014908">
    <property type="entry name" value="Nucleoporin_Nup133/Nup155_N"/>
</dbReference>
<evidence type="ECO:0000256" key="5">
    <source>
        <dbReference type="ARBA" id="ARBA00022927"/>
    </source>
</evidence>
<dbReference type="InterPro" id="IPR037624">
    <property type="entry name" value="Nup133-like"/>
</dbReference>
<dbReference type="EMBL" id="JAWCUI010000002">
    <property type="protein sequence ID" value="KAL1903283.1"/>
    <property type="molecule type" value="Genomic_DNA"/>
</dbReference>
<keyword evidence="12" id="KW-1185">Reference proteome</keyword>
<keyword evidence="5" id="KW-0653">Protein transport</keyword>
<evidence type="ECO:0000256" key="7">
    <source>
        <dbReference type="ARBA" id="ARBA00023242"/>
    </source>
</evidence>
<feature type="compositionally biased region" description="Low complexity" evidence="8">
    <location>
        <begin position="84"/>
        <end position="105"/>
    </location>
</feature>
<dbReference type="Proteomes" id="UP001583186">
    <property type="component" value="Unassembled WGS sequence"/>
</dbReference>
<dbReference type="Pfam" id="PF08801">
    <property type="entry name" value="Nucleoporin_N"/>
    <property type="match status" value="1"/>
</dbReference>
<dbReference type="SUPFAM" id="SSF117289">
    <property type="entry name" value="Nucleoporin domain"/>
    <property type="match status" value="1"/>
</dbReference>
<dbReference type="PANTHER" id="PTHR13405">
    <property type="entry name" value="NUCLEAR PORE COMPLEX PROTEIN NUP133"/>
    <property type="match status" value="1"/>
</dbReference>
<evidence type="ECO:0000256" key="8">
    <source>
        <dbReference type="SAM" id="MobiDB-lite"/>
    </source>
</evidence>
<feature type="compositionally biased region" description="Basic and acidic residues" evidence="8">
    <location>
        <begin position="106"/>
        <end position="124"/>
    </location>
</feature>
<keyword evidence="6" id="KW-0811">Translocation</keyword>
<dbReference type="InterPro" id="IPR007187">
    <property type="entry name" value="Nucleoporin_Nup133/Nup155_C"/>
</dbReference>
<reference evidence="11 12" key="1">
    <citation type="journal article" date="2024" name="IMA Fungus">
        <title>IMA Genome - F19 : A genome assembly and annotation guide to empower mycologists, including annotated draft genome sequences of Ceratocystis pirilliformis, Diaporthe australafricana, Fusarium ophioides, Paecilomyces lecythidis, and Sporothrix stenoceras.</title>
        <authorList>
            <person name="Aylward J."/>
            <person name="Wilson A.M."/>
            <person name="Visagie C.M."/>
            <person name="Spraker J."/>
            <person name="Barnes I."/>
            <person name="Buitendag C."/>
            <person name="Ceriani C."/>
            <person name="Del Mar Angel L."/>
            <person name="du Plessis D."/>
            <person name="Fuchs T."/>
            <person name="Gasser K."/>
            <person name="Kramer D."/>
            <person name="Li W."/>
            <person name="Munsamy K."/>
            <person name="Piso A."/>
            <person name="Price J.L."/>
            <person name="Sonnekus B."/>
            <person name="Thomas C."/>
            <person name="van der Nest A."/>
            <person name="van Dijk A."/>
            <person name="van Heerden A."/>
            <person name="van Vuuren N."/>
            <person name="Yilmaz N."/>
            <person name="Duong T.A."/>
            <person name="van der Merwe N.A."/>
            <person name="Wingfield M.J."/>
            <person name="Wingfield B.D."/>
        </authorList>
    </citation>
    <scope>NUCLEOTIDE SEQUENCE [LARGE SCALE GENOMIC DNA]</scope>
    <source>
        <strain evidence="11 12">CMW 5346</strain>
    </source>
</reference>
<comment type="subcellular location">
    <subcellularLocation>
        <location evidence="1">Nucleus envelope</location>
    </subcellularLocation>
</comment>
<keyword evidence="7" id="KW-0539">Nucleus</keyword>
<protein>
    <recommendedName>
        <fullName evidence="13">Nuclear pore complex protein Nup133</fullName>
    </recommendedName>
</protein>
<evidence type="ECO:0000256" key="4">
    <source>
        <dbReference type="ARBA" id="ARBA00022816"/>
    </source>
</evidence>
<evidence type="ECO:0008006" key="13">
    <source>
        <dbReference type="Google" id="ProtNLM"/>
    </source>
</evidence>
<dbReference type="Gene3D" id="2.130.10.10">
    <property type="entry name" value="YVTN repeat-like/Quinoprotein amine dehydrogenase"/>
    <property type="match status" value="1"/>
</dbReference>
<proteinExistence type="inferred from homology"/>
<sequence length="1426" mass="158331">MFSPHEGGPATATRSRRRQRPVSSDSLAQQPKAKRQRLPLTEQTFVNPDVPPEMFQVKADKVAMLSARRDGVENHTTQQNSNGSASSAAATASASTSTPKTSASAPKKELSVRSKKTKAGERISKGDGSVVLASNNAYIVSKLPALPDRLRTDPGGRQHGTIYSSSGYAVSLTHTHAIVWPYTANSPSPETFTFTLPYPSRHVSDPLPLGALVAPAASSEEPGLVVVMPTTGKVSYWESISSAATLDFLRQQRNGVEDVIHGLSSTEHVTEILNAEPAGFILLTSTGRLAYMNVRDGHGRPAISVQFLRTASGGPSSAGFFGSIRHALKNSAHREDVVAVRAGPHLRVGERSIIAATSKGKFSGWKVHRGGSHDAILEIDARDDILSAIRQFDFSADGPEGDALEVIDFTYVPKGIERKYTDTVRLSNAIENDNDSIHQLLVLVSLPNKRKKPYYLVELLLSADDTQVGMVRPITSLSATVSRQQTTEQRPRVYLPKPAVVAYVVFDRAVVIASLVQPPETPDSQLQGETSYLLPSFEDIVDLRNDGMSEIVGSGVEEPASLLPEAADAGSGAVGSRVHRHKSKNPAAVLMVRGVGVVRVATVDVERFIGEKPPEVTAKSKLEQAVFYGIKDDNPLVFEGKRDSPFSDAEIGEAAMELSRDILGSKTAFTPSVPASLESNLRMRAGYLDRLMSHLNALHVDLSRRVRWRLLADAEKMFTATNMWLLHEQFLADRADGKTSDRKTIISEIVEYIHEDDKKNPNRDVGEVDRVRHFFVNDVWRMDLFIAWAYEVIKYVYRDHLLDDRGVTRLLYEGVEVNYRALNGATEYRQDKLSFYGLGGEELESGILVEGYDGLPEPWTSTYFITNNAKRLVDLCCNWLDQFYPNKANNAAAPDPGLIESIRESLPNLTDRYLLALLEHYRWTQTRDVESEREYGERCSKAYAEDRYSKVYRLKNYGLWDDAIEVAKKHRSIDALAGIMVEEVRKLRNDAITVDAGTLRANEKRAEALEKEQRIAEYFDTYGEPFAFAVYEILLRDDGIKAVLDFPGDKKGYATRFLRAKPELAKISWINDVEREKDVESAAGTLLNLGLDRERMVWNKKIELSLGKLALLAEQGPSLNAANSLLTPPKSSSPAPFGGSDNEVASTNNNNHNDGDIDHVDRQLNIIKIQDLLYSWVLPSITTAVDEAAELQLAMENHATRLPKRPKTLLHVFEDGLSRLLKHEALDAFTLIDLLTLIDTRKEETLIEEDVFYLALLVADAGLSGEDRRQAQRLIWRRCFIRDDWTQINNTQLQDDESTAAILGQTSVYTTIYTLSIQQKIDTSVVFTMIKPSEALGVYTDASDPATASRFGHMEDTAREKLLDAMRHEDTALRKYIDKSRLEDWCGTAKEGAERAVQAEMDRLTEVQGSDAVGRLKWKLFGSRSA</sequence>
<evidence type="ECO:0000256" key="3">
    <source>
        <dbReference type="ARBA" id="ARBA00022448"/>
    </source>
</evidence>
<comment type="similarity">
    <text evidence="2">Belongs to the nucleoporin Nup133 family.</text>
</comment>
<feature type="compositionally biased region" description="Polar residues" evidence="8">
    <location>
        <begin position="74"/>
        <end position="83"/>
    </location>
</feature>
<evidence type="ECO:0000313" key="12">
    <source>
        <dbReference type="Proteomes" id="UP001583186"/>
    </source>
</evidence>
<gene>
    <name evidence="11" type="ORF">Sste5346_000568</name>
</gene>
<dbReference type="Pfam" id="PF03177">
    <property type="entry name" value="Nucleoporin_C"/>
    <property type="match status" value="1"/>
</dbReference>
<evidence type="ECO:0000256" key="2">
    <source>
        <dbReference type="ARBA" id="ARBA00005569"/>
    </source>
</evidence>